<keyword evidence="2" id="KW-1185">Reference proteome</keyword>
<organism evidence="1 2">
    <name type="scientific">Plakobranchus ocellatus</name>
    <dbReference type="NCBI Taxonomy" id="259542"/>
    <lineage>
        <taxon>Eukaryota</taxon>
        <taxon>Metazoa</taxon>
        <taxon>Spiralia</taxon>
        <taxon>Lophotrochozoa</taxon>
        <taxon>Mollusca</taxon>
        <taxon>Gastropoda</taxon>
        <taxon>Heterobranchia</taxon>
        <taxon>Euthyneura</taxon>
        <taxon>Panpulmonata</taxon>
        <taxon>Sacoglossa</taxon>
        <taxon>Placobranchoidea</taxon>
        <taxon>Plakobranchidae</taxon>
        <taxon>Plakobranchus</taxon>
    </lineage>
</organism>
<dbReference type="Proteomes" id="UP000735302">
    <property type="component" value="Unassembled WGS sequence"/>
</dbReference>
<comment type="caution">
    <text evidence="1">The sequence shown here is derived from an EMBL/GenBank/DDBJ whole genome shotgun (WGS) entry which is preliminary data.</text>
</comment>
<dbReference type="EMBL" id="BLXT01003118">
    <property type="protein sequence ID" value="GFO00513.1"/>
    <property type="molecule type" value="Genomic_DNA"/>
</dbReference>
<evidence type="ECO:0000313" key="1">
    <source>
        <dbReference type="EMBL" id="GFO00513.1"/>
    </source>
</evidence>
<proteinExistence type="predicted"/>
<name>A0AAV4A1D6_9GAST</name>
<protein>
    <submittedName>
        <fullName evidence="1">Uncharacterized protein</fullName>
    </submittedName>
</protein>
<dbReference type="AlphaFoldDB" id="A0AAV4A1D6"/>
<evidence type="ECO:0000313" key="2">
    <source>
        <dbReference type="Proteomes" id="UP000735302"/>
    </source>
</evidence>
<gene>
    <name evidence="1" type="ORF">PoB_002701800</name>
</gene>
<reference evidence="1 2" key="1">
    <citation type="journal article" date="2021" name="Elife">
        <title>Chloroplast acquisition without the gene transfer in kleptoplastic sea slugs, Plakobranchus ocellatus.</title>
        <authorList>
            <person name="Maeda T."/>
            <person name="Takahashi S."/>
            <person name="Yoshida T."/>
            <person name="Shimamura S."/>
            <person name="Takaki Y."/>
            <person name="Nagai Y."/>
            <person name="Toyoda A."/>
            <person name="Suzuki Y."/>
            <person name="Arimoto A."/>
            <person name="Ishii H."/>
            <person name="Satoh N."/>
            <person name="Nishiyama T."/>
            <person name="Hasebe M."/>
            <person name="Maruyama T."/>
            <person name="Minagawa J."/>
            <person name="Obokata J."/>
            <person name="Shigenobu S."/>
        </authorList>
    </citation>
    <scope>NUCLEOTIDE SEQUENCE [LARGE SCALE GENOMIC DNA]</scope>
</reference>
<sequence length="93" mass="9809">MLTTNEAIGAERKSDTELEAADILIEPSEVYKCNSGDEDALVRWCQGLTPAEKQNGYTARPLSAGGVPALALLPGHLGLPPVRSSVLVAVDHL</sequence>
<accession>A0AAV4A1D6</accession>